<dbReference type="RefSeq" id="WP_148975599.1">
    <property type="nucleotide sequence ID" value="NZ_JBNIKT010000001.1"/>
</dbReference>
<evidence type="ECO:0000313" key="4">
    <source>
        <dbReference type="EMBL" id="TYS46865.1"/>
    </source>
</evidence>
<dbReference type="EMBL" id="VTER01000007">
    <property type="protein sequence ID" value="TYS46865.1"/>
    <property type="molecule type" value="Genomic_DNA"/>
</dbReference>
<proteinExistence type="inferred from homology"/>
<evidence type="ECO:0000313" key="5">
    <source>
        <dbReference type="Proteomes" id="UP000322139"/>
    </source>
</evidence>
<gene>
    <name evidence="4" type="ORF">FZD51_15465</name>
</gene>
<organism evidence="4 5">
    <name type="scientific">Bacillus infantis</name>
    <dbReference type="NCBI Taxonomy" id="324767"/>
    <lineage>
        <taxon>Bacteria</taxon>
        <taxon>Bacillati</taxon>
        <taxon>Bacillota</taxon>
        <taxon>Bacilli</taxon>
        <taxon>Bacillales</taxon>
        <taxon>Bacillaceae</taxon>
        <taxon>Bacillus</taxon>
    </lineage>
</organism>
<protein>
    <submittedName>
        <fullName evidence="4">Glycosyltransferase family 2 protein</fullName>
    </submittedName>
</protein>
<dbReference type="CDD" id="cd00761">
    <property type="entry name" value="Glyco_tranf_GTA_type"/>
    <property type="match status" value="1"/>
</dbReference>
<dbReference type="Proteomes" id="UP000322139">
    <property type="component" value="Unassembled WGS sequence"/>
</dbReference>
<dbReference type="PANTHER" id="PTHR22916:SF3">
    <property type="entry name" value="UDP-GLCNAC:BETAGAL BETA-1,3-N-ACETYLGLUCOSAMINYLTRANSFERASE-LIKE PROTEIN 1"/>
    <property type="match status" value="1"/>
</dbReference>
<evidence type="ECO:0000259" key="3">
    <source>
        <dbReference type="Pfam" id="PF22181"/>
    </source>
</evidence>
<dbReference type="Gene3D" id="3.90.550.10">
    <property type="entry name" value="Spore Coat Polysaccharide Biosynthesis Protein SpsA, Chain A"/>
    <property type="match status" value="1"/>
</dbReference>
<sequence>MSQIKVTVGIPVYNSANHICTCLESILNQSMEQESIEIIMVNDGSTDSSGQVLDSYASTHPNITVIHQENTGGPGAPRNTIMKQALGEFIFFVDADDYLGPEALERMYKMGNDSHSDIIVGKFTGVNGRWVAKSMFAANEPFTNVYESNVLEAIGPTKMFRRRFLLDNDITFPVGICTAEDQPFMVKAYVLARGISIVADYPCYYVVNHKDKQHASVIQVQPRDYYKTLEESVKVIHRYAENEKKRNLLKAKYLKKELTTGRSILFAGSQMSLDEKFLWLSELNRFLNSWVDDQTEKLLPLNMRVFLFLVKRGDLEKLKAFSGLEAVQA</sequence>
<dbReference type="InterPro" id="IPR001173">
    <property type="entry name" value="Glyco_trans_2-like"/>
</dbReference>
<comment type="similarity">
    <text evidence="1">Belongs to the glycosyltransferase 2 family.</text>
</comment>
<accession>A0A5D4R650</accession>
<evidence type="ECO:0000256" key="1">
    <source>
        <dbReference type="ARBA" id="ARBA00006739"/>
    </source>
</evidence>
<dbReference type="PANTHER" id="PTHR22916">
    <property type="entry name" value="GLYCOSYLTRANSFERASE"/>
    <property type="match status" value="1"/>
</dbReference>
<keyword evidence="4" id="KW-0808">Transferase</keyword>
<evidence type="ECO:0000259" key="2">
    <source>
        <dbReference type="Pfam" id="PF00535"/>
    </source>
</evidence>
<dbReference type="SUPFAM" id="SSF53448">
    <property type="entry name" value="Nucleotide-diphospho-sugar transferases"/>
    <property type="match status" value="1"/>
</dbReference>
<feature type="domain" description="TarS/TarP linker" evidence="3">
    <location>
        <begin position="222"/>
        <end position="321"/>
    </location>
</feature>
<dbReference type="GO" id="GO:0016758">
    <property type="term" value="F:hexosyltransferase activity"/>
    <property type="evidence" value="ECO:0007669"/>
    <property type="project" value="UniProtKB-ARBA"/>
</dbReference>
<reference evidence="4 5" key="1">
    <citation type="submission" date="2019-08" db="EMBL/GenBank/DDBJ databases">
        <title>Bacillus genomes from the desert of Cuatro Cienegas, Coahuila.</title>
        <authorList>
            <person name="Olmedo-Alvarez G."/>
        </authorList>
    </citation>
    <scope>NUCLEOTIDE SEQUENCE [LARGE SCALE GENOMIC DNA]</scope>
    <source>
        <strain evidence="4 5">CH446_14T</strain>
    </source>
</reference>
<comment type="caution">
    <text evidence="4">The sequence shown here is derived from an EMBL/GenBank/DDBJ whole genome shotgun (WGS) entry which is preliminary data.</text>
</comment>
<dbReference type="AlphaFoldDB" id="A0A5D4R650"/>
<dbReference type="InterPro" id="IPR054028">
    <property type="entry name" value="TarS/TarP_linker"/>
</dbReference>
<dbReference type="InterPro" id="IPR029044">
    <property type="entry name" value="Nucleotide-diphossugar_trans"/>
</dbReference>
<feature type="domain" description="Glycosyltransferase 2-like" evidence="2">
    <location>
        <begin position="7"/>
        <end position="164"/>
    </location>
</feature>
<name>A0A5D4R650_9BACI</name>
<dbReference type="Pfam" id="PF22181">
    <property type="entry name" value="TarS_linker"/>
    <property type="match status" value="1"/>
</dbReference>
<dbReference type="Pfam" id="PF00535">
    <property type="entry name" value="Glycos_transf_2"/>
    <property type="match status" value="1"/>
</dbReference>